<sequence>MNRPAGLQGDQTIQSDPYKVDFQALRTLKLVYLHRSFSEVANRLGVSQSVVSYTIDKLRTAFKDSLFIRQGAGVAPTARCIQAVAEADRILGLFEGLITPEDVDPARIRHQFTISGNYYERRLILPLVARALRSAAPLAELVALQAQTRGPKQLISGEADVLIGPMLPDAEGFYKRTLLTESYVCIMDPGNALAQRPLTLEDYGTANHVGIDYGRGWSSSYVTKLQSMGFDLRPAITVPSPADIADLIVNTDLIASVPEKAARSMQPALHIAPCPFPAPFEIAMVWTARTHESRLHQWFRNLIAKAVKDDLNTR</sequence>
<dbReference type="Pfam" id="PF00126">
    <property type="entry name" value="HTH_1"/>
    <property type="match status" value="1"/>
</dbReference>
<dbReference type="PANTHER" id="PTHR30118">
    <property type="entry name" value="HTH-TYPE TRANSCRIPTIONAL REGULATOR LEUO-RELATED"/>
    <property type="match status" value="1"/>
</dbReference>
<dbReference type="EMBL" id="JAQZSM010000018">
    <property type="protein sequence ID" value="MDD7972689.1"/>
    <property type="molecule type" value="Genomic_DNA"/>
</dbReference>
<comment type="caution">
    <text evidence="6">The sequence shown here is derived from an EMBL/GenBank/DDBJ whole genome shotgun (WGS) entry which is preliminary data.</text>
</comment>
<dbReference type="RefSeq" id="WP_274353366.1">
    <property type="nucleotide sequence ID" value="NZ_JAQZSM010000018.1"/>
</dbReference>
<keyword evidence="7" id="KW-1185">Reference proteome</keyword>
<evidence type="ECO:0000259" key="5">
    <source>
        <dbReference type="PROSITE" id="PS50931"/>
    </source>
</evidence>
<dbReference type="InterPro" id="IPR036390">
    <property type="entry name" value="WH_DNA-bd_sf"/>
</dbReference>
<evidence type="ECO:0000313" key="6">
    <source>
        <dbReference type="EMBL" id="MDD7972689.1"/>
    </source>
</evidence>
<organism evidence="6 7">
    <name type="scientific">Roseinatronobacter alkalisoli</name>
    <dbReference type="NCBI Taxonomy" id="3028235"/>
    <lineage>
        <taxon>Bacteria</taxon>
        <taxon>Pseudomonadati</taxon>
        <taxon>Pseudomonadota</taxon>
        <taxon>Alphaproteobacteria</taxon>
        <taxon>Rhodobacterales</taxon>
        <taxon>Paracoccaceae</taxon>
        <taxon>Roseinatronobacter</taxon>
    </lineage>
</organism>
<accession>A0ABT5TC37</accession>
<dbReference type="InterPro" id="IPR037402">
    <property type="entry name" value="YidZ_PBP2"/>
</dbReference>
<dbReference type="InterPro" id="IPR005119">
    <property type="entry name" value="LysR_subst-bd"/>
</dbReference>
<dbReference type="InterPro" id="IPR050389">
    <property type="entry name" value="LysR-type_TF"/>
</dbReference>
<feature type="domain" description="HTH lysR-type" evidence="5">
    <location>
        <begin position="20"/>
        <end position="77"/>
    </location>
</feature>
<name>A0ABT5TC37_9RHOB</name>
<comment type="similarity">
    <text evidence="1">Belongs to the LysR transcriptional regulatory family.</text>
</comment>
<evidence type="ECO:0000256" key="4">
    <source>
        <dbReference type="ARBA" id="ARBA00023163"/>
    </source>
</evidence>
<dbReference type="PROSITE" id="PS50931">
    <property type="entry name" value="HTH_LYSR"/>
    <property type="match status" value="1"/>
</dbReference>
<proteinExistence type="inferred from homology"/>
<evidence type="ECO:0000313" key="7">
    <source>
        <dbReference type="Proteomes" id="UP001431784"/>
    </source>
</evidence>
<protein>
    <submittedName>
        <fullName evidence="6">LysR family transcriptional regulator</fullName>
    </submittedName>
</protein>
<keyword evidence="3" id="KW-0238">DNA-binding</keyword>
<dbReference type="SUPFAM" id="SSF46785">
    <property type="entry name" value="Winged helix' DNA-binding domain"/>
    <property type="match status" value="1"/>
</dbReference>
<keyword evidence="2" id="KW-0805">Transcription regulation</keyword>
<dbReference type="Gene3D" id="3.40.190.10">
    <property type="entry name" value="Periplasmic binding protein-like II"/>
    <property type="match status" value="2"/>
</dbReference>
<evidence type="ECO:0000256" key="2">
    <source>
        <dbReference type="ARBA" id="ARBA00023015"/>
    </source>
</evidence>
<dbReference type="Proteomes" id="UP001431784">
    <property type="component" value="Unassembled WGS sequence"/>
</dbReference>
<reference evidence="6" key="1">
    <citation type="submission" date="2023-02" db="EMBL/GenBank/DDBJ databases">
        <title>Description of Roseinatronobacter alkalisoli sp. nov., an alkaliphilic bacerium isolated from soda soil.</title>
        <authorList>
            <person name="Wei W."/>
        </authorList>
    </citation>
    <scope>NUCLEOTIDE SEQUENCE</scope>
    <source>
        <strain evidence="6">HJB301</strain>
    </source>
</reference>
<dbReference type="InterPro" id="IPR000847">
    <property type="entry name" value="LysR_HTH_N"/>
</dbReference>
<dbReference type="PANTHER" id="PTHR30118:SF15">
    <property type="entry name" value="TRANSCRIPTIONAL REGULATORY PROTEIN"/>
    <property type="match status" value="1"/>
</dbReference>
<dbReference type="Gene3D" id="1.10.10.10">
    <property type="entry name" value="Winged helix-like DNA-binding domain superfamily/Winged helix DNA-binding domain"/>
    <property type="match status" value="1"/>
</dbReference>
<gene>
    <name evidence="6" type="ORF">PUT78_16445</name>
</gene>
<keyword evidence="4" id="KW-0804">Transcription</keyword>
<dbReference type="InterPro" id="IPR036388">
    <property type="entry name" value="WH-like_DNA-bd_sf"/>
</dbReference>
<evidence type="ECO:0000256" key="3">
    <source>
        <dbReference type="ARBA" id="ARBA00023125"/>
    </source>
</evidence>
<dbReference type="Pfam" id="PF03466">
    <property type="entry name" value="LysR_substrate"/>
    <property type="match status" value="1"/>
</dbReference>
<dbReference type="SUPFAM" id="SSF53850">
    <property type="entry name" value="Periplasmic binding protein-like II"/>
    <property type="match status" value="1"/>
</dbReference>
<evidence type="ECO:0000256" key="1">
    <source>
        <dbReference type="ARBA" id="ARBA00009437"/>
    </source>
</evidence>
<dbReference type="CDD" id="cd08417">
    <property type="entry name" value="PBP2_Nitroaromatics_like"/>
    <property type="match status" value="1"/>
</dbReference>